<keyword evidence="2" id="KW-0732">Signal</keyword>
<dbReference type="InterPro" id="IPR025392">
    <property type="entry name" value="DUF4124"/>
</dbReference>
<accession>A0ABN6UPH8</accession>
<organism evidence="4 5">
    <name type="scientific">Lysobacter auxotrophicus</name>
    <dbReference type="NCBI Taxonomy" id="2992573"/>
    <lineage>
        <taxon>Bacteria</taxon>
        <taxon>Pseudomonadati</taxon>
        <taxon>Pseudomonadota</taxon>
        <taxon>Gammaproteobacteria</taxon>
        <taxon>Lysobacterales</taxon>
        <taxon>Lysobacteraceae</taxon>
        <taxon>Lysobacter</taxon>
    </lineage>
</organism>
<evidence type="ECO:0000256" key="1">
    <source>
        <dbReference type="SAM" id="MobiDB-lite"/>
    </source>
</evidence>
<proteinExistence type="predicted"/>
<dbReference type="Proteomes" id="UP001317822">
    <property type="component" value="Chromosome"/>
</dbReference>
<evidence type="ECO:0000256" key="2">
    <source>
        <dbReference type="SAM" id="SignalP"/>
    </source>
</evidence>
<evidence type="ECO:0000313" key="5">
    <source>
        <dbReference type="Proteomes" id="UP001317822"/>
    </source>
</evidence>
<dbReference type="EMBL" id="AP027041">
    <property type="protein sequence ID" value="BDU16768.1"/>
    <property type="molecule type" value="Genomic_DNA"/>
</dbReference>
<reference evidence="4 5" key="1">
    <citation type="journal article" date="2023" name="Int. J. Syst. Evol. Microbiol.">
        <title>Physiological and genomic analyses of cobalamin (vitamin B12)-auxotrophy of Lysobacter auxotrophicus sp. nov., a methionine-auxotrophic chitinolytic bacterium isolated from chitin-treated soil.</title>
        <authorList>
            <person name="Saito A."/>
            <person name="Dohra H."/>
            <person name="Hamada M."/>
            <person name="Moriuchi R."/>
            <person name="Kotsuchibashi Y."/>
            <person name="Mori K."/>
        </authorList>
    </citation>
    <scope>NUCLEOTIDE SEQUENCE [LARGE SCALE GENOMIC DNA]</scope>
    <source>
        <strain evidence="4 5">5-21a</strain>
    </source>
</reference>
<feature type="signal peptide" evidence="2">
    <location>
        <begin position="1"/>
        <end position="24"/>
    </location>
</feature>
<name>A0ABN6UPH8_9GAMM</name>
<gene>
    <name evidence="4" type="ORF">LA521A_19690</name>
</gene>
<feature type="compositionally biased region" description="Basic and acidic residues" evidence="1">
    <location>
        <begin position="62"/>
        <end position="78"/>
    </location>
</feature>
<keyword evidence="5" id="KW-1185">Reference proteome</keyword>
<evidence type="ECO:0000313" key="4">
    <source>
        <dbReference type="EMBL" id="BDU16768.1"/>
    </source>
</evidence>
<dbReference type="RefSeq" id="WP_281778754.1">
    <property type="nucleotide sequence ID" value="NZ_AP027041.1"/>
</dbReference>
<feature type="compositionally biased region" description="Polar residues" evidence="1">
    <location>
        <begin position="85"/>
        <end position="97"/>
    </location>
</feature>
<feature type="domain" description="DUF4124" evidence="3">
    <location>
        <begin position="15"/>
        <end position="67"/>
    </location>
</feature>
<feature type="region of interest" description="Disordered" evidence="1">
    <location>
        <begin position="47"/>
        <end position="104"/>
    </location>
</feature>
<protein>
    <submittedName>
        <fullName evidence="4">DUF4124 domain-containing protein</fullName>
    </submittedName>
</protein>
<dbReference type="Pfam" id="PF13511">
    <property type="entry name" value="DUF4124"/>
    <property type="match status" value="1"/>
</dbReference>
<evidence type="ECO:0000259" key="3">
    <source>
        <dbReference type="Pfam" id="PF13511"/>
    </source>
</evidence>
<sequence>MRRKWGWSLGWTWLLALTCTHAPAQSVHKCVTKGGVVSYQSMPCAQDAREAAQWDAPPDPPPRAERQRTANVEHERATQPRAVRTGSSHVVRNTTRPSACEAAKADRERTLERVGLKRTFDLLSRLDEQVRNACR</sequence>
<feature type="chain" id="PRO_5045629281" evidence="2">
    <location>
        <begin position="25"/>
        <end position="135"/>
    </location>
</feature>